<dbReference type="Proteomes" id="UP000037136">
    <property type="component" value="Unassembled WGS sequence"/>
</dbReference>
<comment type="caution">
    <text evidence="1">The sequence shown here is derived from an EMBL/GenBank/DDBJ whole genome shotgun (WGS) entry which is preliminary data.</text>
</comment>
<gene>
    <name evidence="1" type="ORF">XA68_14377</name>
</gene>
<dbReference type="EMBL" id="LAZP02000035">
    <property type="protein sequence ID" value="PFH62246.1"/>
    <property type="molecule type" value="Genomic_DNA"/>
</dbReference>
<reference evidence="1 2" key="1">
    <citation type="journal article" date="2015" name="BMC Genomics">
        <title>Gene expression during zombie ant biting behavior reflects the complexity underlying fungal parasitic behavioral manipulation.</title>
        <authorList>
            <person name="de Bekker C."/>
            <person name="Ohm R.A."/>
            <person name="Loreto R.G."/>
            <person name="Sebastian A."/>
            <person name="Albert I."/>
            <person name="Merrow M."/>
            <person name="Brachmann A."/>
            <person name="Hughes D.P."/>
        </authorList>
    </citation>
    <scope>NUCLEOTIDE SEQUENCE [LARGE SCALE GENOMIC DNA]</scope>
    <source>
        <strain evidence="1 2">SC16a</strain>
    </source>
</reference>
<reference evidence="1 2" key="2">
    <citation type="journal article" date="2017" name="Sci. Rep.">
        <title>Ant-infecting Ophiocordyceps genomes reveal a high diversity of potential behavioral manipulation genes and a possible major role for enterotoxins.</title>
        <authorList>
            <person name="de Bekker C."/>
            <person name="Ohm R.A."/>
            <person name="Evans H.C."/>
            <person name="Brachmann A."/>
            <person name="Hughes D.P."/>
        </authorList>
    </citation>
    <scope>NUCLEOTIDE SEQUENCE [LARGE SCALE GENOMIC DNA]</scope>
    <source>
        <strain evidence="1 2">SC16a</strain>
    </source>
</reference>
<sequence length="264" mass="29420">MTLETTTEIDRTDLQDPGTIDSALITTVKCLSSYNWVEAPTPTIAVPGAPPLWTPPKEVCQLKKDSGLIYTKQNAARHPNCPLEPLFRSLFITNPSFDVRSVDVIADRNSIRKLLFFANPNIARRGIEPFSITIEVIRDTTIMYHLDSTTHEDITPNNFRGYNREFEKTYTTNQIEGSTGHYKIISYSFYGLNLIVRHKSDGCVKTDASPPTSGDQCPGASDVSQFLDTLSVSLPKRPDTASAGSELKLYVLRHSTPSHKSRVQ</sequence>
<protein>
    <submittedName>
        <fullName evidence="1">Uncharacterized protein</fullName>
    </submittedName>
</protein>
<dbReference type="OrthoDB" id="420564at2759"/>
<name>A0A2A9PN60_OPHUN</name>
<keyword evidence="2" id="KW-1185">Reference proteome</keyword>
<organism evidence="1 2">
    <name type="scientific">Ophiocordyceps unilateralis</name>
    <name type="common">Zombie-ant fungus</name>
    <name type="synonym">Torrubia unilateralis</name>
    <dbReference type="NCBI Taxonomy" id="268505"/>
    <lineage>
        <taxon>Eukaryota</taxon>
        <taxon>Fungi</taxon>
        <taxon>Dikarya</taxon>
        <taxon>Ascomycota</taxon>
        <taxon>Pezizomycotina</taxon>
        <taxon>Sordariomycetes</taxon>
        <taxon>Hypocreomycetidae</taxon>
        <taxon>Hypocreales</taxon>
        <taxon>Ophiocordycipitaceae</taxon>
        <taxon>Ophiocordyceps</taxon>
    </lineage>
</organism>
<evidence type="ECO:0000313" key="2">
    <source>
        <dbReference type="Proteomes" id="UP000037136"/>
    </source>
</evidence>
<dbReference type="AlphaFoldDB" id="A0A2A9PN60"/>
<dbReference type="PANTHER" id="PTHR35179:SF2">
    <property type="entry name" value="START DOMAIN-CONTAINING PROTEIN"/>
    <property type="match status" value="1"/>
</dbReference>
<dbReference type="STRING" id="268505.A0A2A9PN60"/>
<evidence type="ECO:0000313" key="1">
    <source>
        <dbReference type="EMBL" id="PFH62246.1"/>
    </source>
</evidence>
<proteinExistence type="predicted"/>
<dbReference type="PANTHER" id="PTHR35179">
    <property type="entry name" value="PROTEIN CBG02620"/>
    <property type="match status" value="1"/>
</dbReference>
<accession>A0A2A9PN60</accession>